<name>A0ABS6JQ66_9BACI</name>
<accession>A0ABS6JQ66</accession>
<sequence length="358" mass="38870">MRKLAMSLTAASLLFSGLAGCGDVNDTGMNDQRSGYTVNQGGAARDGQADDGTMFGRNNNRGFDQGGMFRNNNNRGGVFGQNEGRGFNQGSNGFNQGREYIGNNPNNRGLGNESETRGAGQTGTQRGYNYQQDQAGTHGLNHGNRGRTSAYEARENGQHRGFGRGITGDNRPGMVDEDGLLNGQRANVTGQNRGTTHNRGIQHRGTGDQINDGATGFFNRQNTNNRTNNMNNRNQNNNTNNAYYNGQDGQLASRINTNLANAGIGDDYHVVVNGNSVIIAVNDDGDTKTIEKNVNNTVSNVRDDLDVHVVTDRDRVNQVRGMNDRLRAGEPFEEIGATFNDMLNDLGDAAQRPFERSR</sequence>
<dbReference type="RefSeq" id="WP_088074684.1">
    <property type="nucleotide sequence ID" value="NZ_JAHQCR010000021.1"/>
</dbReference>
<reference evidence="3 4" key="1">
    <citation type="submission" date="2021-06" db="EMBL/GenBank/DDBJ databases">
        <title>Bacillus sp. RD4P76, an endophyte from a halophyte.</title>
        <authorList>
            <person name="Sun J.-Q."/>
        </authorList>
    </citation>
    <scope>NUCLEOTIDE SEQUENCE [LARGE SCALE GENOMIC DNA]</scope>
    <source>
        <strain evidence="3 4">JCM 17098</strain>
    </source>
</reference>
<feature type="compositionally biased region" description="Low complexity" evidence="1">
    <location>
        <begin position="117"/>
        <end position="127"/>
    </location>
</feature>
<feature type="region of interest" description="Disordered" evidence="1">
    <location>
        <begin position="185"/>
        <end position="213"/>
    </location>
</feature>
<dbReference type="Proteomes" id="UP000790580">
    <property type="component" value="Unassembled WGS sequence"/>
</dbReference>
<dbReference type="InterPro" id="IPR019076">
    <property type="entry name" value="Spore_lipoprot_YhcN/YlaJ-like"/>
</dbReference>
<feature type="region of interest" description="Disordered" evidence="1">
    <location>
        <begin position="32"/>
        <end position="147"/>
    </location>
</feature>
<feature type="chain" id="PRO_5046072080" evidence="2">
    <location>
        <begin position="22"/>
        <end position="358"/>
    </location>
</feature>
<feature type="compositionally biased region" description="Low complexity" evidence="1">
    <location>
        <begin position="40"/>
        <end position="52"/>
    </location>
</feature>
<keyword evidence="4" id="KW-1185">Reference proteome</keyword>
<evidence type="ECO:0000313" key="4">
    <source>
        <dbReference type="Proteomes" id="UP000790580"/>
    </source>
</evidence>
<feature type="compositionally biased region" description="Polar residues" evidence="1">
    <location>
        <begin position="185"/>
        <end position="199"/>
    </location>
</feature>
<comment type="caution">
    <text evidence="3">The sequence shown here is derived from an EMBL/GenBank/DDBJ whole genome shotgun (WGS) entry which is preliminary data.</text>
</comment>
<organism evidence="3 4">
    <name type="scientific">Evansella alkalicola</name>
    <dbReference type="NCBI Taxonomy" id="745819"/>
    <lineage>
        <taxon>Bacteria</taxon>
        <taxon>Bacillati</taxon>
        <taxon>Bacillota</taxon>
        <taxon>Bacilli</taxon>
        <taxon>Bacillales</taxon>
        <taxon>Bacillaceae</taxon>
        <taxon>Evansella</taxon>
    </lineage>
</organism>
<evidence type="ECO:0000313" key="3">
    <source>
        <dbReference type="EMBL" id="MBU9720703.1"/>
    </source>
</evidence>
<protein>
    <submittedName>
        <fullName evidence="3">YhcN/YlaJ family sporulation lipoprotein</fullName>
    </submittedName>
</protein>
<gene>
    <name evidence="3" type="ORF">KS407_04485</name>
</gene>
<dbReference type="EMBL" id="JAHQCR010000021">
    <property type="protein sequence ID" value="MBU9720703.1"/>
    <property type="molecule type" value="Genomic_DNA"/>
</dbReference>
<proteinExistence type="predicted"/>
<dbReference type="Pfam" id="PF09580">
    <property type="entry name" value="Spore_YhcN_YlaJ"/>
    <property type="match status" value="1"/>
</dbReference>
<feature type="signal peptide" evidence="2">
    <location>
        <begin position="1"/>
        <end position="21"/>
    </location>
</feature>
<dbReference type="PROSITE" id="PS51257">
    <property type="entry name" value="PROKAR_LIPOPROTEIN"/>
    <property type="match status" value="1"/>
</dbReference>
<keyword evidence="3" id="KW-0449">Lipoprotein</keyword>
<feature type="compositionally biased region" description="Low complexity" evidence="1">
    <location>
        <begin position="66"/>
        <end position="98"/>
    </location>
</feature>
<keyword evidence="2" id="KW-0732">Signal</keyword>
<evidence type="ECO:0000256" key="2">
    <source>
        <dbReference type="SAM" id="SignalP"/>
    </source>
</evidence>
<evidence type="ECO:0000256" key="1">
    <source>
        <dbReference type="SAM" id="MobiDB-lite"/>
    </source>
</evidence>